<keyword evidence="1" id="KW-0472">Membrane</keyword>
<feature type="transmembrane region" description="Helical" evidence="1">
    <location>
        <begin position="43"/>
        <end position="64"/>
    </location>
</feature>
<proteinExistence type="predicted"/>
<evidence type="ECO:0000313" key="3">
    <source>
        <dbReference type="Proteomes" id="UP000177169"/>
    </source>
</evidence>
<name>A0A1F7Z431_9BACT</name>
<gene>
    <name evidence="2" type="ORF">A3D01_01100</name>
</gene>
<reference evidence="2 3" key="1">
    <citation type="journal article" date="2016" name="Nat. Commun.">
        <title>Thousands of microbial genomes shed light on interconnected biogeochemical processes in an aquifer system.</title>
        <authorList>
            <person name="Anantharaman K."/>
            <person name="Brown C.T."/>
            <person name="Hug L.A."/>
            <person name="Sharon I."/>
            <person name="Castelle C.J."/>
            <person name="Probst A.J."/>
            <person name="Thomas B.C."/>
            <person name="Singh A."/>
            <person name="Wilkins M.J."/>
            <person name="Karaoz U."/>
            <person name="Brodie E.L."/>
            <person name="Williams K.H."/>
            <person name="Hubbard S.S."/>
            <person name="Banfield J.F."/>
        </authorList>
    </citation>
    <scope>NUCLEOTIDE SEQUENCE [LARGE SCALE GENOMIC DNA]</scope>
</reference>
<keyword evidence="1" id="KW-1133">Transmembrane helix</keyword>
<accession>A0A1F7Z431</accession>
<evidence type="ECO:0000313" key="2">
    <source>
        <dbReference type="EMBL" id="OGM33535.1"/>
    </source>
</evidence>
<protein>
    <submittedName>
        <fullName evidence="2">Uncharacterized protein</fullName>
    </submittedName>
</protein>
<comment type="caution">
    <text evidence="2">The sequence shown here is derived from an EMBL/GenBank/DDBJ whole genome shotgun (WGS) entry which is preliminary data.</text>
</comment>
<dbReference type="AlphaFoldDB" id="A0A1F7Z431"/>
<dbReference type="EMBL" id="MGGR01000016">
    <property type="protein sequence ID" value="OGM33535.1"/>
    <property type="molecule type" value="Genomic_DNA"/>
</dbReference>
<keyword evidence="1" id="KW-0812">Transmembrane</keyword>
<sequence>MIRRWQNSPSFFQPYLEKMKGSFAIFGSLNKLFGAFRTGKNTLIIGLIFLVTVFILGFAGWWFMPKASVTIYVSPKQQGERITIKVDSGAERSNFDEKILKGQILDTSVSGDKTKSTSGTKTVGEKAKGEVTIYRVGSKLDLASGTVIHGPSNLDFTLDNDVEVASGSAGSAGTTKASVTAEDIGAQFNLAADTNFTVDNYSTSDMEAKNESSFSGGTSREIQAVSDEDQKTLSDELKAELTDKAKEDLKASVNENQFLIEESLTATSSGVKFSNKVGDEADSLKLDLTIDASVVVIDKTEMLELASKALSDKVPSGFILREEQIDVTFEFDSKRGKIYEFNVNIEANLLPDIKTEEVVKQIRGKYPEIAKDFMTKDVPGFVRAEIRIKPNLPGKLNTLPKVAKNIEVEIAAEK</sequence>
<organism evidence="2 3">
    <name type="scientific">Candidatus Woesebacteria bacterium RIFCSPHIGHO2_02_FULL_39_13</name>
    <dbReference type="NCBI Taxonomy" id="1802505"/>
    <lineage>
        <taxon>Bacteria</taxon>
        <taxon>Candidatus Woeseibacteriota</taxon>
    </lineage>
</organism>
<dbReference type="Proteomes" id="UP000177169">
    <property type="component" value="Unassembled WGS sequence"/>
</dbReference>
<dbReference type="STRING" id="1802505.A3D01_01100"/>
<evidence type="ECO:0000256" key="1">
    <source>
        <dbReference type="SAM" id="Phobius"/>
    </source>
</evidence>